<dbReference type="InterPro" id="IPR013108">
    <property type="entry name" value="Amidohydro_3"/>
</dbReference>
<dbReference type="Gene3D" id="3.20.20.140">
    <property type="entry name" value="Metal-dependent hydrolases"/>
    <property type="match status" value="1"/>
</dbReference>
<dbReference type="PANTHER" id="PTHR22642">
    <property type="entry name" value="IMIDAZOLONEPROPIONASE"/>
    <property type="match status" value="1"/>
</dbReference>
<protein>
    <recommendedName>
        <fullName evidence="1">Amidohydrolase 3 domain-containing protein</fullName>
    </recommendedName>
</protein>
<dbReference type="InterPro" id="IPR033932">
    <property type="entry name" value="YtcJ-like"/>
</dbReference>
<evidence type="ECO:0000259" key="1">
    <source>
        <dbReference type="Pfam" id="PF07969"/>
    </source>
</evidence>
<dbReference type="STRING" id="1993.SAMN04489713_105317"/>
<dbReference type="Proteomes" id="UP000183413">
    <property type="component" value="Unassembled WGS sequence"/>
</dbReference>
<evidence type="ECO:0000313" key="2">
    <source>
        <dbReference type="EMBL" id="SFO37593.1"/>
    </source>
</evidence>
<organism evidence="2 3">
    <name type="scientific">Actinomadura madurae</name>
    <dbReference type="NCBI Taxonomy" id="1993"/>
    <lineage>
        <taxon>Bacteria</taxon>
        <taxon>Bacillati</taxon>
        <taxon>Actinomycetota</taxon>
        <taxon>Actinomycetes</taxon>
        <taxon>Streptosporangiales</taxon>
        <taxon>Thermomonosporaceae</taxon>
        <taxon>Actinomadura</taxon>
    </lineage>
</organism>
<keyword evidence="3" id="KW-1185">Reference proteome</keyword>
<dbReference type="SUPFAM" id="SSF51338">
    <property type="entry name" value="Composite domain of metallo-dependent hydrolases"/>
    <property type="match status" value="1"/>
</dbReference>
<dbReference type="InterPro" id="IPR011059">
    <property type="entry name" value="Metal-dep_hydrolase_composite"/>
</dbReference>
<dbReference type="Gene3D" id="3.10.310.70">
    <property type="match status" value="1"/>
</dbReference>
<dbReference type="Pfam" id="PF07969">
    <property type="entry name" value="Amidohydro_3"/>
    <property type="match status" value="1"/>
</dbReference>
<reference evidence="2 3" key="1">
    <citation type="submission" date="2016-10" db="EMBL/GenBank/DDBJ databases">
        <authorList>
            <person name="de Groot N.N."/>
        </authorList>
    </citation>
    <scope>NUCLEOTIDE SEQUENCE [LARGE SCALE GENOMIC DNA]</scope>
    <source>
        <strain evidence="2 3">DSM 43067</strain>
    </source>
</reference>
<dbReference type="CDD" id="cd01300">
    <property type="entry name" value="YtcJ_like"/>
    <property type="match status" value="1"/>
</dbReference>
<accession>A0A1I5GNP1</accession>
<dbReference type="Gene3D" id="2.30.40.10">
    <property type="entry name" value="Urease, subunit C, domain 1"/>
    <property type="match status" value="1"/>
</dbReference>
<proteinExistence type="predicted"/>
<dbReference type="AlphaFoldDB" id="A0A1I5GNP1"/>
<dbReference type="InterPro" id="IPR032466">
    <property type="entry name" value="Metal_Hydrolase"/>
</dbReference>
<name>A0A1I5GNP1_9ACTN</name>
<dbReference type="SUPFAM" id="SSF51556">
    <property type="entry name" value="Metallo-dependent hydrolases"/>
    <property type="match status" value="1"/>
</dbReference>
<dbReference type="EMBL" id="FOVH01000005">
    <property type="protein sequence ID" value="SFO37593.1"/>
    <property type="molecule type" value="Genomic_DNA"/>
</dbReference>
<dbReference type="eggNOG" id="COG1574">
    <property type="taxonomic scope" value="Bacteria"/>
</dbReference>
<sequence length="540" mass="56885">MMNHEDGYIVRAETVHTMDAAAPRAEALAVRGERIVSAGSFDAARAALGEHAPVLDLGGAAVVPGLIDTHMHLLWTGLAHVLLDLSGERSIAGIVAATRAWADAHPDAPWVVSADGWEIEDIAERRLPTRDELDRACPDRPVLILRCGHQGVANSVALALAGLTDGAPDPSGGRLGRDASGRLDGELIEPPAIELVRRHVPPQDDRARRAAIAVAARQALAAGLTSVIEPGLRTEEIAGYQGMHADGELPLRVTAMPLLTAGASVEDEIARLSGLGVRTGFGDDRLRLGPVKVFLDGGGSLGTAYLRDPWPGRCGDHGQLLLDPDTMRALASGLAARGWSLGVHAVGGGALDLLFDVLDHADRTAPVKPLRCQAIHAYLTPSERNVADARRLGVVVATQPTMQEQFADRLIAQLGHDAAAAATPLATWHRAGVRLTGGSDSPVTPYEPLRGIWQAVTRHHAPSAGPLGPDQRLDVAAALRMYTADAAYAAFNDHAVGVLRPGMRADWVALGADPARCAPDDLRDLPVLATAVDGEIRHRA</sequence>
<gene>
    <name evidence="2" type="ORF">SAMN04489713_105317</name>
</gene>
<dbReference type="GO" id="GO:0016810">
    <property type="term" value="F:hydrolase activity, acting on carbon-nitrogen (but not peptide) bonds"/>
    <property type="evidence" value="ECO:0007669"/>
    <property type="project" value="InterPro"/>
</dbReference>
<dbReference type="FunCoup" id="A0A1I5GNP1">
    <property type="interactions" value="22"/>
</dbReference>
<dbReference type="InParanoid" id="A0A1I5GNP1"/>
<dbReference type="PANTHER" id="PTHR22642:SF2">
    <property type="entry name" value="PROTEIN LONG AFTER FAR-RED 3"/>
    <property type="match status" value="1"/>
</dbReference>
<feature type="domain" description="Amidohydrolase 3" evidence="1">
    <location>
        <begin position="54"/>
        <end position="536"/>
    </location>
</feature>
<evidence type="ECO:0000313" key="3">
    <source>
        <dbReference type="Proteomes" id="UP000183413"/>
    </source>
</evidence>